<evidence type="ECO:0000313" key="3">
    <source>
        <dbReference type="EMBL" id="CAE0594865.1"/>
    </source>
</evidence>
<dbReference type="AlphaFoldDB" id="A0A7S3TUX1"/>
<evidence type="ECO:0000256" key="1">
    <source>
        <dbReference type="SAM" id="Coils"/>
    </source>
</evidence>
<name>A0A7S3TUX1_EMIHU</name>
<feature type="coiled-coil region" evidence="1">
    <location>
        <begin position="17"/>
        <end position="198"/>
    </location>
</feature>
<reference evidence="3" key="1">
    <citation type="submission" date="2021-01" db="EMBL/GenBank/DDBJ databases">
        <authorList>
            <person name="Corre E."/>
            <person name="Pelletier E."/>
            <person name="Niang G."/>
            <person name="Scheremetjew M."/>
            <person name="Finn R."/>
            <person name="Kale V."/>
            <person name="Holt S."/>
            <person name="Cochrane G."/>
            <person name="Meng A."/>
            <person name="Brown T."/>
            <person name="Cohen L."/>
        </authorList>
    </citation>
    <scope>NUCLEOTIDE SEQUENCE</scope>
    <source>
        <strain evidence="3">379</strain>
    </source>
</reference>
<evidence type="ECO:0000256" key="2">
    <source>
        <dbReference type="SAM" id="MobiDB-lite"/>
    </source>
</evidence>
<gene>
    <name evidence="3" type="ORF">EHUX00137_LOCUS44657</name>
</gene>
<feature type="region of interest" description="Disordered" evidence="2">
    <location>
        <begin position="218"/>
        <end position="289"/>
    </location>
</feature>
<protein>
    <submittedName>
        <fullName evidence="3">Uncharacterized protein</fullName>
    </submittedName>
</protein>
<dbReference type="EMBL" id="HBIR01057425">
    <property type="protein sequence ID" value="CAE0594865.1"/>
    <property type="molecule type" value="Transcribed_RNA"/>
</dbReference>
<accession>A0A7S3TUX1</accession>
<feature type="compositionally biased region" description="Low complexity" evidence="2">
    <location>
        <begin position="257"/>
        <end position="268"/>
    </location>
</feature>
<feature type="compositionally biased region" description="Basic and acidic residues" evidence="2">
    <location>
        <begin position="230"/>
        <end position="240"/>
    </location>
</feature>
<keyword evidence="1" id="KW-0175">Coiled coil</keyword>
<proteinExistence type="predicted"/>
<sequence>MADRASHGGPGLVDDRLRAMQANLEALMAQVEEKTQLAAEGFKEAGKQRELVIALTKKIDAVSKRNKALEKEATRAELARAELVTLAVQTDEDAALLAARAAAEEARQSLSRAEAALAREAEERRTEAAAAERRLAALREEGGAAVAALEERLAAAEAAREREREGAAAAAAAAESALQSEREARATAQEAAAAAERRSGPLEAQLLEAQRRIESVEGDAIASSRALARATEESTSRDATLESLSRQLAASSEREAAPAAATPPGRAPCSGSVCPPLWCRRSWPPGWRG</sequence>
<organism evidence="3">
    <name type="scientific">Emiliania huxleyi</name>
    <name type="common">Coccolithophore</name>
    <name type="synonym">Pontosphaera huxleyi</name>
    <dbReference type="NCBI Taxonomy" id="2903"/>
    <lineage>
        <taxon>Eukaryota</taxon>
        <taxon>Haptista</taxon>
        <taxon>Haptophyta</taxon>
        <taxon>Prymnesiophyceae</taxon>
        <taxon>Isochrysidales</taxon>
        <taxon>Noelaerhabdaceae</taxon>
        <taxon>Emiliania</taxon>
    </lineage>
</organism>